<reference evidence="1 2" key="1">
    <citation type="submission" date="2014-06" db="EMBL/GenBank/DDBJ databases">
        <title>Draft genome sequence of Bacillus manliponensis JCM 15802 (MCCC 1A00708).</title>
        <authorList>
            <person name="Lai Q."/>
            <person name="Liu Y."/>
            <person name="Shao Z."/>
        </authorList>
    </citation>
    <scope>NUCLEOTIDE SEQUENCE [LARGE SCALE GENOMIC DNA]</scope>
    <source>
        <strain evidence="1 2">JCM 15802</strain>
    </source>
</reference>
<name>A0A073K4Q2_9BACI</name>
<proteinExistence type="predicted"/>
<sequence length="108" mass="12411">MKKCQYCNAENAVHAMYCEKCELLIGDVYTPPVEESVEKDMNCLRCEEVKMICIGEQKLQRGSTVSNLFFNDIGLLIHGQLKVEAYQCPNCHRLEFFSQNLIKTETGR</sequence>
<keyword evidence="2" id="KW-1185">Reference proteome</keyword>
<dbReference type="Proteomes" id="UP000027822">
    <property type="component" value="Unassembled WGS sequence"/>
</dbReference>
<organism evidence="1 2">
    <name type="scientific">Bacillus manliponensis</name>
    <dbReference type="NCBI Taxonomy" id="574376"/>
    <lineage>
        <taxon>Bacteria</taxon>
        <taxon>Bacillati</taxon>
        <taxon>Bacillota</taxon>
        <taxon>Bacilli</taxon>
        <taxon>Bacillales</taxon>
        <taxon>Bacillaceae</taxon>
        <taxon>Bacillus</taxon>
        <taxon>Bacillus cereus group</taxon>
    </lineage>
</organism>
<evidence type="ECO:0000313" key="1">
    <source>
        <dbReference type="EMBL" id="KEK21521.1"/>
    </source>
</evidence>
<dbReference type="EMBL" id="JOTN01000001">
    <property type="protein sequence ID" value="KEK21521.1"/>
    <property type="molecule type" value="Genomic_DNA"/>
</dbReference>
<evidence type="ECO:0000313" key="2">
    <source>
        <dbReference type="Proteomes" id="UP000027822"/>
    </source>
</evidence>
<dbReference type="AlphaFoldDB" id="A0A073K4Q2"/>
<dbReference type="STRING" id="574376.BAMA_01760"/>
<comment type="caution">
    <text evidence="1">The sequence shown here is derived from an EMBL/GenBank/DDBJ whole genome shotgun (WGS) entry which is preliminary data.</text>
</comment>
<accession>A0A073K4Q2</accession>
<dbReference type="OrthoDB" id="2085419at2"/>
<dbReference type="RefSeq" id="WP_034635510.1">
    <property type="nucleotide sequence ID" value="NZ_CBCSJC010000002.1"/>
</dbReference>
<gene>
    <name evidence="1" type="ORF">BAMA_01760</name>
</gene>
<protein>
    <submittedName>
        <fullName evidence="1">Uncharacterized protein</fullName>
    </submittedName>
</protein>